<dbReference type="PANTHER" id="PTHR20898">
    <property type="entry name" value="DAEDALUS ON 3-RELATED-RELATED"/>
    <property type="match status" value="1"/>
</dbReference>
<evidence type="ECO:0008006" key="4">
    <source>
        <dbReference type="Google" id="ProtNLM"/>
    </source>
</evidence>
<accession>B4KIF1</accession>
<name>B4KIF1_DROMO</name>
<feature type="signal peptide" evidence="1">
    <location>
        <begin position="1"/>
        <end position="16"/>
    </location>
</feature>
<feature type="chain" id="PRO_5002814194" description="Cystatin domain-containing protein" evidence="1">
    <location>
        <begin position="17"/>
        <end position="175"/>
    </location>
</feature>
<dbReference type="Proteomes" id="UP000009192">
    <property type="component" value="Unassembled WGS sequence"/>
</dbReference>
<evidence type="ECO:0000256" key="1">
    <source>
        <dbReference type="SAM" id="SignalP"/>
    </source>
</evidence>
<gene>
    <name evidence="2" type="primary">Dmoj\GI19934</name>
    <name evidence="2" type="ORF">Dmoj_GI19934</name>
</gene>
<dbReference type="OrthoDB" id="7837946at2759"/>
<evidence type="ECO:0000313" key="3">
    <source>
        <dbReference type="Proteomes" id="UP000009192"/>
    </source>
</evidence>
<dbReference type="Pfam" id="PF06477">
    <property type="entry name" value="DUF1091"/>
    <property type="match status" value="1"/>
</dbReference>
<dbReference type="eggNOG" id="ENOG502T71F">
    <property type="taxonomic scope" value="Eukaryota"/>
</dbReference>
<dbReference type="PANTHER" id="PTHR20898:SF0">
    <property type="entry name" value="DAEDALUS ON 3-RELATED"/>
    <property type="match status" value="1"/>
</dbReference>
<dbReference type="AlphaFoldDB" id="B4KIF1"/>
<dbReference type="InterPro" id="IPR010512">
    <property type="entry name" value="DUF1091"/>
</dbReference>
<proteinExistence type="predicted"/>
<dbReference type="SMART" id="SM00697">
    <property type="entry name" value="DM8"/>
    <property type="match status" value="1"/>
</dbReference>
<dbReference type="PhylomeDB" id="B4KIF1"/>
<dbReference type="EMBL" id="CH933807">
    <property type="protein sequence ID" value="EDW13448.1"/>
    <property type="molecule type" value="Genomic_DNA"/>
</dbReference>
<sequence length="175" mass="20810">MSGWLWFLVCLGFSIAAHHRSFRFEVNNFYIRPTVRDIFESINWTQPNRSTLSIAWILKRQIDQMDLETSLDIIKSDKQKMRLYHIRLDACKFLTTIHKNRIFTLLAKSVNRGSNEHLKCPLKPSFNYTISNMHLSEDDFPQYVPECHFKAISKFYIHQKVAVRMLLEGEVDYKH</sequence>
<organism evidence="2 3">
    <name type="scientific">Drosophila mojavensis</name>
    <name type="common">Fruit fly</name>
    <dbReference type="NCBI Taxonomy" id="7230"/>
    <lineage>
        <taxon>Eukaryota</taxon>
        <taxon>Metazoa</taxon>
        <taxon>Ecdysozoa</taxon>
        <taxon>Arthropoda</taxon>
        <taxon>Hexapoda</taxon>
        <taxon>Insecta</taxon>
        <taxon>Pterygota</taxon>
        <taxon>Neoptera</taxon>
        <taxon>Endopterygota</taxon>
        <taxon>Diptera</taxon>
        <taxon>Brachycera</taxon>
        <taxon>Muscomorpha</taxon>
        <taxon>Ephydroidea</taxon>
        <taxon>Drosophilidae</taxon>
        <taxon>Drosophila</taxon>
    </lineage>
</organism>
<dbReference type="KEGG" id="dmo:Dmoj_GI19934"/>
<reference evidence="2 3" key="1">
    <citation type="journal article" date="2007" name="Nature">
        <title>Evolution of genes and genomes on the Drosophila phylogeny.</title>
        <authorList>
            <consortium name="Drosophila 12 Genomes Consortium"/>
            <person name="Clark A.G."/>
            <person name="Eisen M.B."/>
            <person name="Smith D.R."/>
            <person name="Bergman C.M."/>
            <person name="Oliver B."/>
            <person name="Markow T.A."/>
            <person name="Kaufman T.C."/>
            <person name="Kellis M."/>
            <person name="Gelbart W."/>
            <person name="Iyer V.N."/>
            <person name="Pollard D.A."/>
            <person name="Sackton T.B."/>
            <person name="Larracuente A.M."/>
            <person name="Singh N.D."/>
            <person name="Abad J.P."/>
            <person name="Abt D.N."/>
            <person name="Adryan B."/>
            <person name="Aguade M."/>
            <person name="Akashi H."/>
            <person name="Anderson W.W."/>
            <person name="Aquadro C.F."/>
            <person name="Ardell D.H."/>
            <person name="Arguello R."/>
            <person name="Artieri C.G."/>
            <person name="Barbash D.A."/>
            <person name="Barker D."/>
            <person name="Barsanti P."/>
            <person name="Batterham P."/>
            <person name="Batzoglou S."/>
            <person name="Begun D."/>
            <person name="Bhutkar A."/>
            <person name="Blanco E."/>
            <person name="Bosak S.A."/>
            <person name="Bradley R.K."/>
            <person name="Brand A.D."/>
            <person name="Brent M.R."/>
            <person name="Brooks A.N."/>
            <person name="Brown R.H."/>
            <person name="Butlin R.K."/>
            <person name="Caggese C."/>
            <person name="Calvi B.R."/>
            <person name="Bernardo de Carvalho A."/>
            <person name="Caspi A."/>
            <person name="Castrezana S."/>
            <person name="Celniker S.E."/>
            <person name="Chang J.L."/>
            <person name="Chapple C."/>
            <person name="Chatterji S."/>
            <person name="Chinwalla A."/>
            <person name="Civetta A."/>
            <person name="Clifton S.W."/>
            <person name="Comeron J.M."/>
            <person name="Costello J.C."/>
            <person name="Coyne J.A."/>
            <person name="Daub J."/>
            <person name="David R.G."/>
            <person name="Delcher A.L."/>
            <person name="Delehaunty K."/>
            <person name="Do C.B."/>
            <person name="Ebling H."/>
            <person name="Edwards K."/>
            <person name="Eickbush T."/>
            <person name="Evans J.D."/>
            <person name="Filipski A."/>
            <person name="Findeiss S."/>
            <person name="Freyhult E."/>
            <person name="Fulton L."/>
            <person name="Fulton R."/>
            <person name="Garcia A.C."/>
            <person name="Gardiner A."/>
            <person name="Garfield D.A."/>
            <person name="Garvin B.E."/>
            <person name="Gibson G."/>
            <person name="Gilbert D."/>
            <person name="Gnerre S."/>
            <person name="Godfrey J."/>
            <person name="Good R."/>
            <person name="Gotea V."/>
            <person name="Gravely B."/>
            <person name="Greenberg A.J."/>
            <person name="Griffiths-Jones S."/>
            <person name="Gross S."/>
            <person name="Guigo R."/>
            <person name="Gustafson E.A."/>
            <person name="Haerty W."/>
            <person name="Hahn M.W."/>
            <person name="Halligan D.L."/>
            <person name="Halpern A.L."/>
            <person name="Halter G.M."/>
            <person name="Han M.V."/>
            <person name="Heger A."/>
            <person name="Hillier L."/>
            <person name="Hinrichs A.S."/>
            <person name="Holmes I."/>
            <person name="Hoskins R.A."/>
            <person name="Hubisz M.J."/>
            <person name="Hultmark D."/>
            <person name="Huntley M.A."/>
            <person name="Jaffe D.B."/>
            <person name="Jagadeeshan S."/>
            <person name="Jeck W.R."/>
            <person name="Johnson J."/>
            <person name="Jones C.D."/>
            <person name="Jordan W.C."/>
            <person name="Karpen G.H."/>
            <person name="Kataoka E."/>
            <person name="Keightley P.D."/>
            <person name="Kheradpour P."/>
            <person name="Kirkness E.F."/>
            <person name="Koerich L.B."/>
            <person name="Kristiansen K."/>
            <person name="Kudrna D."/>
            <person name="Kulathinal R.J."/>
            <person name="Kumar S."/>
            <person name="Kwok R."/>
            <person name="Lander E."/>
            <person name="Langley C.H."/>
            <person name="Lapoint R."/>
            <person name="Lazzaro B.P."/>
            <person name="Lee S.J."/>
            <person name="Levesque L."/>
            <person name="Li R."/>
            <person name="Lin C.F."/>
            <person name="Lin M.F."/>
            <person name="Lindblad-Toh K."/>
            <person name="Llopart A."/>
            <person name="Long M."/>
            <person name="Low L."/>
            <person name="Lozovsky E."/>
            <person name="Lu J."/>
            <person name="Luo M."/>
            <person name="Machado C.A."/>
            <person name="Makalowski W."/>
            <person name="Marzo M."/>
            <person name="Matsuda M."/>
            <person name="Matzkin L."/>
            <person name="McAllister B."/>
            <person name="McBride C.S."/>
            <person name="McKernan B."/>
            <person name="McKernan K."/>
            <person name="Mendez-Lago M."/>
            <person name="Minx P."/>
            <person name="Mollenhauer M.U."/>
            <person name="Montooth K."/>
            <person name="Mount S.M."/>
            <person name="Mu X."/>
            <person name="Myers E."/>
            <person name="Negre B."/>
            <person name="Newfeld S."/>
            <person name="Nielsen R."/>
            <person name="Noor M.A."/>
            <person name="O'Grady P."/>
            <person name="Pachter L."/>
            <person name="Papaceit M."/>
            <person name="Parisi M.J."/>
            <person name="Parisi M."/>
            <person name="Parts L."/>
            <person name="Pedersen J.S."/>
            <person name="Pesole G."/>
            <person name="Phillippy A.M."/>
            <person name="Ponting C.P."/>
            <person name="Pop M."/>
            <person name="Porcelli D."/>
            <person name="Powell J.R."/>
            <person name="Prohaska S."/>
            <person name="Pruitt K."/>
            <person name="Puig M."/>
            <person name="Quesneville H."/>
            <person name="Ram K.R."/>
            <person name="Rand D."/>
            <person name="Rasmussen M.D."/>
            <person name="Reed L.K."/>
            <person name="Reenan R."/>
            <person name="Reily A."/>
            <person name="Remington K.A."/>
            <person name="Rieger T.T."/>
            <person name="Ritchie M.G."/>
            <person name="Robin C."/>
            <person name="Rogers Y.H."/>
            <person name="Rohde C."/>
            <person name="Rozas J."/>
            <person name="Rubenfield M.J."/>
            <person name="Ruiz A."/>
            <person name="Russo S."/>
            <person name="Salzberg S.L."/>
            <person name="Sanchez-Gracia A."/>
            <person name="Saranga D.J."/>
            <person name="Sato H."/>
            <person name="Schaeffer S.W."/>
            <person name="Schatz M.C."/>
            <person name="Schlenke T."/>
            <person name="Schwartz R."/>
            <person name="Segarra C."/>
            <person name="Singh R.S."/>
            <person name="Sirot L."/>
            <person name="Sirota M."/>
            <person name="Sisneros N.B."/>
            <person name="Smith C.D."/>
            <person name="Smith T.F."/>
            <person name="Spieth J."/>
            <person name="Stage D.E."/>
            <person name="Stark A."/>
            <person name="Stephan W."/>
            <person name="Strausberg R.L."/>
            <person name="Strempel S."/>
            <person name="Sturgill D."/>
            <person name="Sutton G."/>
            <person name="Sutton G.G."/>
            <person name="Tao W."/>
            <person name="Teichmann S."/>
            <person name="Tobari Y.N."/>
            <person name="Tomimura Y."/>
            <person name="Tsolas J.M."/>
            <person name="Valente V.L."/>
            <person name="Venter E."/>
            <person name="Venter J.C."/>
            <person name="Vicario S."/>
            <person name="Vieira F.G."/>
            <person name="Vilella A.J."/>
            <person name="Villasante A."/>
            <person name="Walenz B."/>
            <person name="Wang J."/>
            <person name="Wasserman M."/>
            <person name="Watts T."/>
            <person name="Wilson D."/>
            <person name="Wilson R.K."/>
            <person name="Wing R.A."/>
            <person name="Wolfner M.F."/>
            <person name="Wong A."/>
            <person name="Wong G.K."/>
            <person name="Wu C.I."/>
            <person name="Wu G."/>
            <person name="Yamamoto D."/>
            <person name="Yang H.P."/>
            <person name="Yang S.P."/>
            <person name="Yorke J.A."/>
            <person name="Yoshida K."/>
            <person name="Zdobnov E."/>
            <person name="Zhang P."/>
            <person name="Zhang Y."/>
            <person name="Zimin A.V."/>
            <person name="Baldwin J."/>
            <person name="Abdouelleil A."/>
            <person name="Abdulkadir J."/>
            <person name="Abebe A."/>
            <person name="Abera B."/>
            <person name="Abreu J."/>
            <person name="Acer S.C."/>
            <person name="Aftuck L."/>
            <person name="Alexander A."/>
            <person name="An P."/>
            <person name="Anderson E."/>
            <person name="Anderson S."/>
            <person name="Arachi H."/>
            <person name="Azer M."/>
            <person name="Bachantsang P."/>
            <person name="Barry A."/>
            <person name="Bayul T."/>
            <person name="Berlin A."/>
            <person name="Bessette D."/>
            <person name="Bloom T."/>
            <person name="Blye J."/>
            <person name="Boguslavskiy L."/>
            <person name="Bonnet C."/>
            <person name="Boukhgalter B."/>
            <person name="Bourzgui I."/>
            <person name="Brown A."/>
            <person name="Cahill P."/>
            <person name="Channer S."/>
            <person name="Cheshatsang Y."/>
            <person name="Chuda L."/>
            <person name="Citroen M."/>
            <person name="Collymore A."/>
            <person name="Cooke P."/>
            <person name="Costello M."/>
            <person name="D'Aco K."/>
            <person name="Daza R."/>
            <person name="De Haan G."/>
            <person name="DeGray S."/>
            <person name="DeMaso C."/>
            <person name="Dhargay N."/>
            <person name="Dooley K."/>
            <person name="Dooley E."/>
            <person name="Doricent M."/>
            <person name="Dorje P."/>
            <person name="Dorjee K."/>
            <person name="Dupes A."/>
            <person name="Elong R."/>
            <person name="Falk J."/>
            <person name="Farina A."/>
            <person name="Faro S."/>
            <person name="Ferguson D."/>
            <person name="Fisher S."/>
            <person name="Foley C.D."/>
            <person name="Franke A."/>
            <person name="Friedrich D."/>
            <person name="Gadbois L."/>
            <person name="Gearin G."/>
            <person name="Gearin C.R."/>
            <person name="Giannoukos G."/>
            <person name="Goode T."/>
            <person name="Graham J."/>
            <person name="Grandbois E."/>
            <person name="Grewal S."/>
            <person name="Gyaltsen K."/>
            <person name="Hafez N."/>
            <person name="Hagos B."/>
            <person name="Hall J."/>
            <person name="Henson C."/>
            <person name="Hollinger A."/>
            <person name="Honan T."/>
            <person name="Huard M.D."/>
            <person name="Hughes L."/>
            <person name="Hurhula B."/>
            <person name="Husby M.E."/>
            <person name="Kamat A."/>
            <person name="Kanga B."/>
            <person name="Kashin S."/>
            <person name="Khazanovich D."/>
            <person name="Kisner P."/>
            <person name="Lance K."/>
            <person name="Lara M."/>
            <person name="Lee W."/>
            <person name="Lennon N."/>
            <person name="Letendre F."/>
            <person name="LeVine R."/>
            <person name="Lipovsky A."/>
            <person name="Liu X."/>
            <person name="Liu J."/>
            <person name="Liu S."/>
            <person name="Lokyitsang T."/>
            <person name="Lokyitsang Y."/>
            <person name="Lubonja R."/>
            <person name="Lui A."/>
            <person name="MacDonald P."/>
            <person name="Magnisalis V."/>
            <person name="Maru K."/>
            <person name="Matthews C."/>
            <person name="McCusker W."/>
            <person name="McDonough S."/>
            <person name="Mehta T."/>
            <person name="Meldrim J."/>
            <person name="Meneus L."/>
            <person name="Mihai O."/>
            <person name="Mihalev A."/>
            <person name="Mihova T."/>
            <person name="Mittelman R."/>
            <person name="Mlenga V."/>
            <person name="Montmayeur A."/>
            <person name="Mulrain L."/>
            <person name="Navidi A."/>
            <person name="Naylor J."/>
            <person name="Negash T."/>
            <person name="Nguyen T."/>
            <person name="Nguyen N."/>
            <person name="Nicol R."/>
            <person name="Norbu C."/>
            <person name="Norbu N."/>
            <person name="Novod N."/>
            <person name="O'Neill B."/>
            <person name="Osman S."/>
            <person name="Markiewicz E."/>
            <person name="Oyono O.L."/>
            <person name="Patti C."/>
            <person name="Phunkhang P."/>
            <person name="Pierre F."/>
            <person name="Priest M."/>
            <person name="Raghuraman S."/>
            <person name="Rege F."/>
            <person name="Reyes R."/>
            <person name="Rise C."/>
            <person name="Rogov P."/>
            <person name="Ross K."/>
            <person name="Ryan E."/>
            <person name="Settipalli S."/>
            <person name="Shea T."/>
            <person name="Sherpa N."/>
            <person name="Shi L."/>
            <person name="Shih D."/>
            <person name="Sparrow T."/>
            <person name="Spaulding J."/>
            <person name="Stalker J."/>
            <person name="Stange-Thomann N."/>
            <person name="Stavropoulos S."/>
            <person name="Stone C."/>
            <person name="Strader C."/>
            <person name="Tesfaye S."/>
            <person name="Thomson T."/>
            <person name="Thoulutsang Y."/>
            <person name="Thoulutsang D."/>
            <person name="Topham K."/>
            <person name="Topping I."/>
            <person name="Tsamla T."/>
            <person name="Vassiliev H."/>
            <person name="Vo A."/>
            <person name="Wangchuk T."/>
            <person name="Wangdi T."/>
            <person name="Weiand M."/>
            <person name="Wilkinson J."/>
            <person name="Wilson A."/>
            <person name="Yadav S."/>
            <person name="Young G."/>
            <person name="Yu Q."/>
            <person name="Zembek L."/>
            <person name="Zhong D."/>
            <person name="Zimmer A."/>
            <person name="Zwirko Z."/>
            <person name="Jaffe D.B."/>
            <person name="Alvarez P."/>
            <person name="Brockman W."/>
            <person name="Butler J."/>
            <person name="Chin C."/>
            <person name="Gnerre S."/>
            <person name="Grabherr M."/>
            <person name="Kleber M."/>
            <person name="Mauceli E."/>
            <person name="MacCallum I."/>
        </authorList>
    </citation>
    <scope>NUCLEOTIDE SEQUENCE [LARGE SCALE GENOMIC DNA]</scope>
    <source>
        <strain evidence="3">Tucson 15081-1352.22</strain>
    </source>
</reference>
<evidence type="ECO:0000313" key="2">
    <source>
        <dbReference type="EMBL" id="EDW13448.1"/>
    </source>
</evidence>
<keyword evidence="3" id="KW-1185">Reference proteome</keyword>
<protein>
    <recommendedName>
        <fullName evidence="4">Cystatin domain-containing protein</fullName>
    </recommendedName>
</protein>
<dbReference type="InParanoid" id="B4KIF1"/>
<keyword evidence="1" id="KW-0732">Signal</keyword>
<dbReference type="HOGENOM" id="CLU_129483_0_0_1"/>
<dbReference type="OMA" id="LYMDEQD"/>